<dbReference type="Gene3D" id="6.10.140.2220">
    <property type="match status" value="1"/>
</dbReference>
<dbReference type="InterPro" id="IPR052298">
    <property type="entry name" value="ZMYND10"/>
</dbReference>
<proteinExistence type="inferred from homology"/>
<evidence type="ECO:0000256" key="8">
    <source>
        <dbReference type="ARBA" id="ARBA00022771"/>
    </source>
</evidence>
<dbReference type="GO" id="GO:0036158">
    <property type="term" value="P:outer dynein arm assembly"/>
    <property type="evidence" value="ECO:0007669"/>
    <property type="project" value="TreeGrafter"/>
</dbReference>
<dbReference type="SUPFAM" id="SSF144232">
    <property type="entry name" value="HIT/MYND zinc finger-like"/>
    <property type="match status" value="1"/>
</dbReference>
<comment type="similarity">
    <text evidence="3">Belongs to the ZMYND10 family.</text>
</comment>
<dbReference type="GO" id="GO:0036159">
    <property type="term" value="P:inner dynein arm assembly"/>
    <property type="evidence" value="ECO:0007669"/>
    <property type="project" value="TreeGrafter"/>
</dbReference>
<keyword evidence="10" id="KW-0472">Membrane</keyword>
<evidence type="ECO:0000256" key="1">
    <source>
        <dbReference type="ARBA" id="ARBA00004221"/>
    </source>
</evidence>
<evidence type="ECO:0000256" key="13">
    <source>
        <dbReference type="ARBA" id="ARBA00045527"/>
    </source>
</evidence>
<dbReference type="FunFam" id="6.10.140.2220:FF:000009">
    <property type="entry name" value="Zinc finger MYND domain-containing protein 10"/>
    <property type="match status" value="1"/>
</dbReference>
<evidence type="ECO:0000256" key="7">
    <source>
        <dbReference type="ARBA" id="ARBA00022723"/>
    </source>
</evidence>
<dbReference type="Proteomes" id="UP000887013">
    <property type="component" value="Unassembled WGS sequence"/>
</dbReference>
<feature type="domain" description="MYND-type" evidence="15">
    <location>
        <begin position="430"/>
        <end position="466"/>
    </location>
</feature>
<evidence type="ECO:0000313" key="17">
    <source>
        <dbReference type="Proteomes" id="UP000887013"/>
    </source>
</evidence>
<comment type="function">
    <text evidence="13">Plays a role in axonemal structure organization and motility. Involved in axonemal pre-assembly of inner and outer dynein arms (IDA and ODA, respectively) for proper axoneme building for cilia motility. May act by indirectly regulating transcription of dynein proteins.</text>
</comment>
<accession>A0A8X6U1G2</accession>
<evidence type="ECO:0000256" key="5">
    <source>
        <dbReference type="ARBA" id="ARBA00022475"/>
    </source>
</evidence>
<dbReference type="EMBL" id="BMAW01069391">
    <property type="protein sequence ID" value="GFT68720.1"/>
    <property type="molecule type" value="Genomic_DNA"/>
</dbReference>
<evidence type="ECO:0000256" key="6">
    <source>
        <dbReference type="ARBA" id="ARBA00022490"/>
    </source>
</evidence>
<evidence type="ECO:0000256" key="9">
    <source>
        <dbReference type="ARBA" id="ARBA00022833"/>
    </source>
</evidence>
<comment type="caution">
    <text evidence="16">The sequence shown here is derived from an EMBL/GenBank/DDBJ whole genome shotgun (WGS) entry which is preliminary data.</text>
</comment>
<keyword evidence="11" id="KW-0206">Cytoskeleton</keyword>
<gene>
    <name evidence="16" type="primary">zmynd10</name>
    <name evidence="16" type="ORF">NPIL_181471</name>
</gene>
<dbReference type="PANTHER" id="PTHR13244:SF7">
    <property type="entry name" value="ZINC FINGER MYND DOMAIN-CONTAINING PROTEIN 10"/>
    <property type="match status" value="1"/>
</dbReference>
<organism evidence="16 17">
    <name type="scientific">Nephila pilipes</name>
    <name type="common">Giant wood spider</name>
    <name type="synonym">Nephila maculata</name>
    <dbReference type="NCBI Taxonomy" id="299642"/>
    <lineage>
        <taxon>Eukaryota</taxon>
        <taxon>Metazoa</taxon>
        <taxon>Ecdysozoa</taxon>
        <taxon>Arthropoda</taxon>
        <taxon>Chelicerata</taxon>
        <taxon>Arachnida</taxon>
        <taxon>Araneae</taxon>
        <taxon>Araneomorphae</taxon>
        <taxon>Entelegynae</taxon>
        <taxon>Araneoidea</taxon>
        <taxon>Nephilidae</taxon>
        <taxon>Nephila</taxon>
    </lineage>
</organism>
<evidence type="ECO:0000259" key="15">
    <source>
        <dbReference type="PROSITE" id="PS50865"/>
    </source>
</evidence>
<dbReference type="GO" id="GO:0044458">
    <property type="term" value="P:motile cilium assembly"/>
    <property type="evidence" value="ECO:0007669"/>
    <property type="project" value="TreeGrafter"/>
</dbReference>
<keyword evidence="9" id="KW-0862">Zinc</keyword>
<comment type="subcellular location">
    <subcellularLocation>
        <location evidence="1">Apical cell membrane</location>
    </subcellularLocation>
    <subcellularLocation>
        <location evidence="2">Cytoplasm</location>
        <location evidence="2">Cytoskeleton</location>
        <location evidence="2">Microtubule organizing center</location>
        <location evidence="2">Centrosome</location>
    </subcellularLocation>
    <subcellularLocation>
        <location evidence="12">Dynein axonemal particle</location>
    </subcellularLocation>
</comment>
<evidence type="ECO:0000256" key="14">
    <source>
        <dbReference type="PROSITE-ProRule" id="PRU00134"/>
    </source>
</evidence>
<name>A0A8X6U1G2_NEPPI</name>
<keyword evidence="6" id="KW-0963">Cytoplasm</keyword>
<dbReference type="GO" id="GO:0034451">
    <property type="term" value="C:centriolar satellite"/>
    <property type="evidence" value="ECO:0007669"/>
    <property type="project" value="TreeGrafter"/>
</dbReference>
<evidence type="ECO:0000256" key="11">
    <source>
        <dbReference type="ARBA" id="ARBA00023212"/>
    </source>
</evidence>
<keyword evidence="5" id="KW-1003">Cell membrane</keyword>
<keyword evidence="17" id="KW-1185">Reference proteome</keyword>
<dbReference type="AlphaFoldDB" id="A0A8X6U1G2"/>
<keyword evidence="8 14" id="KW-0863">Zinc-finger</keyword>
<dbReference type="PANTHER" id="PTHR13244">
    <property type="entry name" value="ZINC FINGER MYND DOMAIN CONTAINING PROTEIN 10"/>
    <property type="match status" value="1"/>
</dbReference>
<dbReference type="OrthoDB" id="432970at2759"/>
<dbReference type="GO" id="GO:0120293">
    <property type="term" value="C:dynein axonemal particle"/>
    <property type="evidence" value="ECO:0007669"/>
    <property type="project" value="UniProtKB-SubCell"/>
</dbReference>
<evidence type="ECO:0000256" key="10">
    <source>
        <dbReference type="ARBA" id="ARBA00023136"/>
    </source>
</evidence>
<evidence type="ECO:0000256" key="2">
    <source>
        <dbReference type="ARBA" id="ARBA00004300"/>
    </source>
</evidence>
<evidence type="ECO:0000256" key="3">
    <source>
        <dbReference type="ARBA" id="ARBA00005373"/>
    </source>
</evidence>
<evidence type="ECO:0000256" key="4">
    <source>
        <dbReference type="ARBA" id="ARBA00016317"/>
    </source>
</evidence>
<dbReference type="PROSITE" id="PS50865">
    <property type="entry name" value="ZF_MYND_2"/>
    <property type="match status" value="1"/>
</dbReference>
<protein>
    <recommendedName>
        <fullName evidence="4">Zinc finger MYND domain-containing protein 10</fullName>
    </recommendedName>
</protein>
<dbReference type="PROSITE" id="PS01360">
    <property type="entry name" value="ZF_MYND_1"/>
    <property type="match status" value="1"/>
</dbReference>
<dbReference type="InterPro" id="IPR002893">
    <property type="entry name" value="Znf_MYND"/>
</dbReference>
<dbReference type="Pfam" id="PF01753">
    <property type="entry name" value="zf-MYND"/>
    <property type="match status" value="1"/>
</dbReference>
<evidence type="ECO:0000313" key="16">
    <source>
        <dbReference type="EMBL" id="GFT68720.1"/>
    </source>
</evidence>
<reference evidence="16" key="1">
    <citation type="submission" date="2020-08" db="EMBL/GenBank/DDBJ databases">
        <title>Multicomponent nature underlies the extraordinary mechanical properties of spider dragline silk.</title>
        <authorList>
            <person name="Kono N."/>
            <person name="Nakamura H."/>
            <person name="Mori M."/>
            <person name="Yoshida Y."/>
            <person name="Ohtoshi R."/>
            <person name="Malay A.D."/>
            <person name="Moran D.A.P."/>
            <person name="Tomita M."/>
            <person name="Numata K."/>
            <person name="Arakawa K."/>
        </authorList>
    </citation>
    <scope>NUCLEOTIDE SEQUENCE</scope>
</reference>
<keyword evidence="7" id="KW-0479">Metal-binding</keyword>
<dbReference type="GO" id="GO:0008270">
    <property type="term" value="F:zinc ion binding"/>
    <property type="evidence" value="ECO:0007669"/>
    <property type="project" value="UniProtKB-KW"/>
</dbReference>
<dbReference type="GO" id="GO:0016324">
    <property type="term" value="C:apical plasma membrane"/>
    <property type="evidence" value="ECO:0007669"/>
    <property type="project" value="UniProtKB-SubCell"/>
</dbReference>
<sequence length="471" mass="54599">MLDLRNQQWFFADMPQKQFAFGEHANDQHPVDNLDVNLCTLREEEGRCLNTTQKEKLVAVLKNLENPTTPVGVYHTSALKAFEQGRSNAPILSLRKRGRPRKTVPLLIHELISTEIWRLKVFPLVLKMENLSKSTIPLYLVLYHEAALVSFLEAVLFHEEVVESSGDSLIDLVDFCYRNIITLTSFQDEDFNKKSKEISDDLDDKERLQQQKREIAFESGMKCISLLSYMTQHLKIIPLSVLHRLLVVHDVPLLFTNLLYEPPWIKEIDGNKKKYVDGKWNKIASNDEMKVSKTEGQIWIALIQLLLNPDCQKKYDMSGYKKEQLLKLRSKLNDVIIQQIPVLRELLRFLEHLSLFDAPIPKRGVIIEQIPELWECLHKQYKGKWKEIAITQMKTYFSLGKDDLQTLCKKLTSSFDLKNIEAMLPDTPLCAQCGGKGLKRCSRCRNEWYCGRPCQVSHWTKHQSACNLMVN</sequence>
<evidence type="ECO:0000256" key="12">
    <source>
        <dbReference type="ARBA" id="ARBA00024190"/>
    </source>
</evidence>